<accession>Q0V4H4</accession>
<evidence type="ECO:0000313" key="2">
    <source>
        <dbReference type="Proteomes" id="UP000001055"/>
    </source>
</evidence>
<name>Q0V4H4_PHANO</name>
<organism evidence="1 2">
    <name type="scientific">Phaeosphaeria nodorum (strain SN15 / ATCC MYA-4574 / FGSC 10173)</name>
    <name type="common">Glume blotch fungus</name>
    <name type="synonym">Parastagonospora nodorum</name>
    <dbReference type="NCBI Taxonomy" id="321614"/>
    <lineage>
        <taxon>Eukaryota</taxon>
        <taxon>Fungi</taxon>
        <taxon>Dikarya</taxon>
        <taxon>Ascomycota</taxon>
        <taxon>Pezizomycotina</taxon>
        <taxon>Dothideomycetes</taxon>
        <taxon>Pleosporomycetidae</taxon>
        <taxon>Pleosporales</taxon>
        <taxon>Pleosporineae</taxon>
        <taxon>Phaeosphaeriaceae</taxon>
        <taxon>Parastagonospora</taxon>
    </lineage>
</organism>
<sequence>MILISHRAFNQTLTAHFLESHRWACCTVASTQQDLERVRNIIYLLASTAESHPKPQAKPHELRTVPYFSASSGLHAICWDAHPTGSGTESLKSTHMIDMRLCVDQVLKRLTEGAGKMRKKQRDAHR</sequence>
<protein>
    <submittedName>
        <fullName evidence="1">Uncharacterized protein</fullName>
    </submittedName>
</protein>
<dbReference type="KEGG" id="pno:SNOG_01090"/>
<dbReference type="GeneID" id="5968154"/>
<reference evidence="2" key="1">
    <citation type="journal article" date="2007" name="Plant Cell">
        <title>Dothideomycete-plant interactions illuminated by genome sequencing and EST analysis of the wheat pathogen Stagonospora nodorum.</title>
        <authorList>
            <person name="Hane J.K."/>
            <person name="Lowe R.G."/>
            <person name="Solomon P.S."/>
            <person name="Tan K.C."/>
            <person name="Schoch C.L."/>
            <person name="Spatafora J.W."/>
            <person name="Crous P.W."/>
            <person name="Kodira C."/>
            <person name="Birren B.W."/>
            <person name="Galagan J.E."/>
            <person name="Torriani S.F."/>
            <person name="McDonald B.A."/>
            <person name="Oliver R.P."/>
        </authorList>
    </citation>
    <scope>NUCLEOTIDE SEQUENCE [LARGE SCALE GENOMIC DNA]</scope>
    <source>
        <strain evidence="2">SN15 / ATCC MYA-4574 / FGSC 10173</strain>
    </source>
</reference>
<gene>
    <name evidence="1" type="ORF">SNOG_01090</name>
</gene>
<dbReference type="InParanoid" id="Q0V4H4"/>
<dbReference type="RefSeq" id="XP_001791747.1">
    <property type="nucleotide sequence ID" value="XM_001791695.1"/>
</dbReference>
<proteinExistence type="predicted"/>
<dbReference type="Proteomes" id="UP000001055">
    <property type="component" value="Unassembled WGS sequence"/>
</dbReference>
<dbReference type="EMBL" id="CH445325">
    <property type="protein sequence ID" value="EAT92585.1"/>
    <property type="molecule type" value="Genomic_DNA"/>
</dbReference>
<evidence type="ECO:0000313" key="1">
    <source>
        <dbReference type="EMBL" id="EAT92585.1"/>
    </source>
</evidence>
<dbReference type="AlphaFoldDB" id="Q0V4H4"/>